<accession>A0A2V5JCE7</accession>
<proteinExistence type="predicted"/>
<keyword evidence="1" id="KW-0677">Repeat</keyword>
<dbReference type="InterPro" id="IPR002110">
    <property type="entry name" value="Ankyrin_rpt"/>
</dbReference>
<dbReference type="PROSITE" id="PS50088">
    <property type="entry name" value="ANK_REPEAT"/>
    <property type="match status" value="2"/>
</dbReference>
<evidence type="ECO:0000256" key="2">
    <source>
        <dbReference type="ARBA" id="ARBA00023043"/>
    </source>
</evidence>
<feature type="domain" description="Nephrocystin 3-like N-terminal" evidence="4">
    <location>
        <begin position="151"/>
        <end position="290"/>
    </location>
</feature>
<reference evidence="5 6" key="1">
    <citation type="submission" date="2018-02" db="EMBL/GenBank/DDBJ databases">
        <title>The genomes of Aspergillus section Nigri reveals drivers in fungal speciation.</title>
        <authorList>
            <consortium name="DOE Joint Genome Institute"/>
            <person name="Vesth T.C."/>
            <person name="Nybo J."/>
            <person name="Theobald S."/>
            <person name="Brandl J."/>
            <person name="Frisvad J.C."/>
            <person name="Nielsen K.F."/>
            <person name="Lyhne E.K."/>
            <person name="Kogle M.E."/>
            <person name="Kuo A."/>
            <person name="Riley R."/>
            <person name="Clum A."/>
            <person name="Nolan M."/>
            <person name="Lipzen A."/>
            <person name="Salamov A."/>
            <person name="Henrissat B."/>
            <person name="Wiebenga A."/>
            <person name="De vries R.P."/>
            <person name="Grigoriev I.V."/>
            <person name="Mortensen U.H."/>
            <person name="Andersen M.R."/>
            <person name="Baker S.E."/>
        </authorList>
    </citation>
    <scope>NUCLEOTIDE SEQUENCE [LARGE SCALE GENOMIC DNA]</scope>
    <source>
        <strain evidence="5 6">CBS 114.80</strain>
    </source>
</reference>
<dbReference type="Pfam" id="PF24883">
    <property type="entry name" value="NPHP3_N"/>
    <property type="match status" value="1"/>
</dbReference>
<dbReference type="PANTHER" id="PTHR24198:SF165">
    <property type="entry name" value="ANKYRIN REPEAT-CONTAINING PROTEIN-RELATED"/>
    <property type="match status" value="1"/>
</dbReference>
<dbReference type="AlphaFoldDB" id="A0A2V5JCE7"/>
<dbReference type="Gene3D" id="1.25.40.20">
    <property type="entry name" value="Ankyrin repeat-containing domain"/>
    <property type="match status" value="1"/>
</dbReference>
<evidence type="ECO:0000256" key="3">
    <source>
        <dbReference type="PROSITE-ProRule" id="PRU00023"/>
    </source>
</evidence>
<evidence type="ECO:0000313" key="5">
    <source>
        <dbReference type="EMBL" id="PYI36627.1"/>
    </source>
</evidence>
<protein>
    <submittedName>
        <fullName evidence="5">Ankyrin</fullName>
    </submittedName>
</protein>
<dbReference type="InterPro" id="IPR036770">
    <property type="entry name" value="Ankyrin_rpt-contain_sf"/>
</dbReference>
<dbReference type="PROSITE" id="PS50297">
    <property type="entry name" value="ANK_REP_REGION"/>
    <property type="match status" value="2"/>
</dbReference>
<dbReference type="Pfam" id="PF12796">
    <property type="entry name" value="Ank_2"/>
    <property type="match status" value="2"/>
</dbReference>
<dbReference type="EMBL" id="KZ825464">
    <property type="protein sequence ID" value="PYI36627.1"/>
    <property type="molecule type" value="Genomic_DNA"/>
</dbReference>
<dbReference type="SUPFAM" id="SSF48403">
    <property type="entry name" value="Ankyrin repeat"/>
    <property type="match status" value="1"/>
</dbReference>
<dbReference type="Proteomes" id="UP000248817">
    <property type="component" value="Unassembled WGS sequence"/>
</dbReference>
<dbReference type="Gene3D" id="3.40.50.300">
    <property type="entry name" value="P-loop containing nucleotide triphosphate hydrolases"/>
    <property type="match status" value="1"/>
</dbReference>
<dbReference type="SMART" id="SM00248">
    <property type="entry name" value="ANK"/>
    <property type="match status" value="6"/>
</dbReference>
<keyword evidence="6" id="KW-1185">Reference proteome</keyword>
<sequence>MLLNSCRKWSATWMNLSSPPLARLSNATFICPSPRSWSRYGNTGSLVVLLVVPASEAEPVNSRSQYSRAPANPAASAVETELPYGPAWGWAVGPDREEEEEEEEEVLLRGRETFSPDRSEEYAALERLLSEQDIATHHLRSVIPEGNLCIAWIAEQEAYIQWLQAAQPKTLCITGPTGSGNTVVASYLLHRLRCDEELGPKTLLSFSFYSDDARRRTERSFLVSIIRQLFMSLIDTYPHLQRQCRLLAKQKSISCGQLWTLLRHVLVQTNQQPRFLVISGLSQCKPDGALGGFLGTPFDEITLSTGTGFLRHLDFPTLDAWNTAVYEFAADGASNLVIKRPIWHGLDKDIVDKVYTKGCTFLDVDLLLQRLQDRTMRSTRGALRQALMASTLSTEEAFRMALNRSSNSHTVRLALNWIYHATYPLELAELSVAVALSNLVETDQEFGFEDLMEELSGDIGQELDEIMGFVIYLGQRKLFLHRSFREYFAQQSQLYRADFHATITSACLRYIDMMADVVTLLTPARKDLTPMQLEAVQELVDYAVCNWPTHAAEISDPPDTLKADIVKFLAGRGASWNWNRHCELAGWVDLRKHIGDKPLCLATHDNLPDTVKTILAVQESPPVDDVKMAMEIATIQGNAAMMRMLQDLGNTLLQPSLLLVAAEYGHTSVIEELWVGIFEDSYSLDDRCPLLLAAQNGHTMVVEFLLGKGVNVQCVDADGNSVAHLAARMGDFNTLRALKSCSQHAEVPWSGLGEHSCTPLHLAAEASQIKAIKLIIKYTDAEDIDRTVDWGKTPVQLAAREGHLETINILIAQEAFMPDPLEDSKAPI</sequence>
<dbReference type="PANTHER" id="PTHR24198">
    <property type="entry name" value="ANKYRIN REPEAT AND PROTEIN KINASE DOMAIN-CONTAINING PROTEIN"/>
    <property type="match status" value="1"/>
</dbReference>
<dbReference type="InterPro" id="IPR027417">
    <property type="entry name" value="P-loop_NTPase"/>
</dbReference>
<evidence type="ECO:0000259" key="4">
    <source>
        <dbReference type="Pfam" id="PF24883"/>
    </source>
</evidence>
<dbReference type="InterPro" id="IPR056884">
    <property type="entry name" value="NPHP3-like_N"/>
</dbReference>
<feature type="repeat" description="ANK" evidence="3">
    <location>
        <begin position="790"/>
        <end position="815"/>
    </location>
</feature>
<keyword evidence="2 3" id="KW-0040">ANK repeat</keyword>
<name>A0A2V5JCE7_9EURO</name>
<evidence type="ECO:0000313" key="6">
    <source>
        <dbReference type="Proteomes" id="UP000248817"/>
    </source>
</evidence>
<evidence type="ECO:0000256" key="1">
    <source>
        <dbReference type="ARBA" id="ARBA00022737"/>
    </source>
</evidence>
<organism evidence="5 6">
    <name type="scientific">Aspergillus indologenus CBS 114.80</name>
    <dbReference type="NCBI Taxonomy" id="1450541"/>
    <lineage>
        <taxon>Eukaryota</taxon>
        <taxon>Fungi</taxon>
        <taxon>Dikarya</taxon>
        <taxon>Ascomycota</taxon>
        <taxon>Pezizomycotina</taxon>
        <taxon>Eurotiomycetes</taxon>
        <taxon>Eurotiomycetidae</taxon>
        <taxon>Eurotiales</taxon>
        <taxon>Aspergillaceae</taxon>
        <taxon>Aspergillus</taxon>
        <taxon>Aspergillus subgen. Circumdati</taxon>
    </lineage>
</organism>
<gene>
    <name evidence="5" type="ORF">BP00DRAFT_453205</name>
</gene>
<feature type="repeat" description="ANK" evidence="3">
    <location>
        <begin position="685"/>
        <end position="717"/>
    </location>
</feature>